<reference evidence="13" key="1">
    <citation type="submission" date="2024-04" db="EMBL/GenBank/DDBJ databases">
        <title>Salinicola lusitanus LLJ914,a marine bacterium isolated from the Okinawa Trough.</title>
        <authorList>
            <person name="Li J."/>
        </authorList>
    </citation>
    <scope>NUCLEOTIDE SEQUENCE [LARGE SCALE GENOMIC DNA]</scope>
</reference>
<dbReference type="CDD" id="cd23767">
    <property type="entry name" value="IQCD"/>
    <property type="match status" value="1"/>
</dbReference>
<keyword evidence="7" id="KW-0206">Cytoskeleton</keyword>
<feature type="compositionally biased region" description="Basic and acidic residues" evidence="11">
    <location>
        <begin position="363"/>
        <end position="379"/>
    </location>
</feature>
<evidence type="ECO:0000256" key="1">
    <source>
        <dbReference type="ARBA" id="ARBA00004611"/>
    </source>
</evidence>
<keyword evidence="13" id="KW-1185">Reference proteome</keyword>
<gene>
    <name evidence="12" type="ORF">WMY93_023681</name>
</gene>
<dbReference type="EMBL" id="JBBPFD010000017">
    <property type="protein sequence ID" value="KAK7891718.1"/>
    <property type="molecule type" value="Genomic_DNA"/>
</dbReference>
<name>A0AAW0N4W9_9GOBI</name>
<evidence type="ECO:0000256" key="11">
    <source>
        <dbReference type="SAM" id="MobiDB-lite"/>
    </source>
</evidence>
<dbReference type="PROSITE" id="PS50096">
    <property type="entry name" value="IQ"/>
    <property type="match status" value="1"/>
</dbReference>
<protein>
    <recommendedName>
        <fullName evidence="3">Dynein regulatory complex protein 9</fullName>
    </recommendedName>
    <alternativeName>
        <fullName evidence="9">IQ domain-containing protein G</fullName>
    </alternativeName>
</protein>
<dbReference type="PANTHER" id="PTHR14871:SF1">
    <property type="entry name" value="DYNEIN REGULATORY COMPLEX PROTEIN 9"/>
    <property type="match status" value="1"/>
</dbReference>
<evidence type="ECO:0000256" key="10">
    <source>
        <dbReference type="SAM" id="Coils"/>
    </source>
</evidence>
<dbReference type="GO" id="GO:0044782">
    <property type="term" value="P:cilium organization"/>
    <property type="evidence" value="ECO:0007669"/>
    <property type="project" value="TreeGrafter"/>
</dbReference>
<dbReference type="InterPro" id="IPR042618">
    <property type="entry name" value="IQCG"/>
</dbReference>
<accession>A0AAW0N4W9</accession>
<keyword evidence="6" id="KW-0969">Cilium</keyword>
<evidence type="ECO:0000256" key="3">
    <source>
        <dbReference type="ARBA" id="ARBA00013738"/>
    </source>
</evidence>
<dbReference type="GO" id="GO:0031514">
    <property type="term" value="C:motile cilium"/>
    <property type="evidence" value="ECO:0007669"/>
    <property type="project" value="TreeGrafter"/>
</dbReference>
<feature type="coiled-coil region" evidence="10">
    <location>
        <begin position="189"/>
        <end position="283"/>
    </location>
</feature>
<proteinExistence type="inferred from homology"/>
<evidence type="ECO:0000313" key="13">
    <source>
        <dbReference type="Proteomes" id="UP001460270"/>
    </source>
</evidence>
<keyword evidence="8" id="KW-0966">Cell projection</keyword>
<organism evidence="12 13">
    <name type="scientific">Mugilogobius chulae</name>
    <name type="common">yellowstripe goby</name>
    <dbReference type="NCBI Taxonomy" id="88201"/>
    <lineage>
        <taxon>Eukaryota</taxon>
        <taxon>Metazoa</taxon>
        <taxon>Chordata</taxon>
        <taxon>Craniata</taxon>
        <taxon>Vertebrata</taxon>
        <taxon>Euteleostomi</taxon>
        <taxon>Actinopterygii</taxon>
        <taxon>Neopterygii</taxon>
        <taxon>Teleostei</taxon>
        <taxon>Neoteleostei</taxon>
        <taxon>Acanthomorphata</taxon>
        <taxon>Gobiaria</taxon>
        <taxon>Gobiiformes</taxon>
        <taxon>Gobioidei</taxon>
        <taxon>Gobiidae</taxon>
        <taxon>Gobionellinae</taxon>
        <taxon>Mugilogobius</taxon>
    </lineage>
</organism>
<evidence type="ECO:0000256" key="7">
    <source>
        <dbReference type="ARBA" id="ARBA00023212"/>
    </source>
</evidence>
<dbReference type="Proteomes" id="UP001460270">
    <property type="component" value="Unassembled WGS sequence"/>
</dbReference>
<dbReference type="PANTHER" id="PTHR14871">
    <property type="entry name" value="DYNEIN REGULATORY COMPLEX PROTEIN 9"/>
    <property type="match status" value="1"/>
</dbReference>
<evidence type="ECO:0000313" key="12">
    <source>
        <dbReference type="EMBL" id="KAK7891718.1"/>
    </source>
</evidence>
<sequence>MRKQRQRKVIVGDEVQWRDRRWSRVDREELQGCGARLESAGEVASFQHGEREVGTDSSPAAVQKHCSYRALWRPLCAQHGMQLSKTHALRVAAVLEDFQNQLVLLAISFIVDLEKNPHSPQEKVTLNKLIHDCHTLSELMQTFCEELEETQTFNTLAKKIEVEEQTKQMMAEHIRRVTKADFREKQALCTNLEEELENKHKLLEKFKDEHDMLESQQEEQHVKEDQLKMLQKDANDREKMLEDQIKLVKEQIKRERRSHSVSIQFLQNQQEEMKQLRTSWEERTQIMREEKTQQLNDIRGKNILNLDRLMEMRRKFRVMEQVVKEDKEEQEKLQQEQDLIKAATKIQAFWRGCMVRKGLGIHKKPEEDKKGKKKEGAKEGKRRRKNNNIFYGFYLISKYIETNASDFKSIFSGREQTLNVTLGTCL</sequence>
<keyword evidence="4" id="KW-0963">Cytoplasm</keyword>
<evidence type="ECO:0000256" key="9">
    <source>
        <dbReference type="ARBA" id="ARBA00032183"/>
    </source>
</evidence>
<evidence type="ECO:0000256" key="6">
    <source>
        <dbReference type="ARBA" id="ARBA00023069"/>
    </source>
</evidence>
<evidence type="ECO:0000256" key="5">
    <source>
        <dbReference type="ARBA" id="ARBA00022846"/>
    </source>
</evidence>
<comment type="caution">
    <text evidence="12">The sequence shown here is derived from an EMBL/GenBank/DDBJ whole genome shotgun (WGS) entry which is preliminary data.</text>
</comment>
<feature type="region of interest" description="Disordered" evidence="11">
    <location>
        <begin position="361"/>
        <end position="381"/>
    </location>
</feature>
<dbReference type="SMART" id="SM00015">
    <property type="entry name" value="IQ"/>
    <property type="match status" value="1"/>
</dbReference>
<comment type="subcellular location">
    <subcellularLocation>
        <location evidence="1">Cytoplasm</location>
        <location evidence="1">Cytoskeleton</location>
        <location evidence="1">Flagellum axoneme</location>
    </subcellularLocation>
</comment>
<evidence type="ECO:0000256" key="4">
    <source>
        <dbReference type="ARBA" id="ARBA00022490"/>
    </source>
</evidence>
<dbReference type="InterPro" id="IPR000048">
    <property type="entry name" value="IQ_motif_EF-hand-BS"/>
</dbReference>
<dbReference type="Pfam" id="PF00612">
    <property type="entry name" value="IQ"/>
    <property type="match status" value="1"/>
</dbReference>
<keyword evidence="5" id="KW-0282">Flagellum</keyword>
<keyword evidence="10" id="KW-0175">Coiled coil</keyword>
<evidence type="ECO:0000256" key="8">
    <source>
        <dbReference type="ARBA" id="ARBA00023273"/>
    </source>
</evidence>
<dbReference type="Gene3D" id="1.20.5.190">
    <property type="match status" value="1"/>
</dbReference>
<evidence type="ECO:0000256" key="2">
    <source>
        <dbReference type="ARBA" id="ARBA00008222"/>
    </source>
</evidence>
<feature type="coiled-coil region" evidence="10">
    <location>
        <begin position="309"/>
        <end position="343"/>
    </location>
</feature>
<dbReference type="GO" id="GO:0005737">
    <property type="term" value="C:cytoplasm"/>
    <property type="evidence" value="ECO:0007669"/>
    <property type="project" value="TreeGrafter"/>
</dbReference>
<comment type="similarity">
    <text evidence="2">Belongs to the DRC9 family.</text>
</comment>
<dbReference type="AlphaFoldDB" id="A0AAW0N4W9"/>